<evidence type="ECO:0000313" key="1">
    <source>
        <dbReference type="EMBL" id="MBT9310742.1"/>
    </source>
</evidence>
<dbReference type="PANTHER" id="PTHR40037">
    <property type="entry name" value="PHOSPHOESTERASE YJCG-RELATED"/>
    <property type="match status" value="1"/>
</dbReference>
<dbReference type="PANTHER" id="PTHR40037:SF1">
    <property type="entry name" value="PHOSPHOESTERASE SAOUHSC_00951-RELATED"/>
    <property type="match status" value="1"/>
</dbReference>
<comment type="caution">
    <text evidence="1">The sequence shown here is derived from an EMBL/GenBank/DDBJ whole genome shotgun (WGS) entry which is preliminary data.</text>
</comment>
<reference evidence="1 2" key="1">
    <citation type="journal article" date="2021" name="Mar. Drugs">
        <title>Genome Reduction and Secondary Metabolism of the Marine Sponge-Associated Cyanobacterium Leptothoe.</title>
        <authorList>
            <person name="Konstantinou D."/>
            <person name="Popin R.V."/>
            <person name="Fewer D.P."/>
            <person name="Sivonen K."/>
            <person name="Gkelis S."/>
        </authorList>
    </citation>
    <scope>NUCLEOTIDE SEQUENCE [LARGE SCALE GENOMIC DNA]</scope>
    <source>
        <strain evidence="1 2">TAU-MAC 1615</strain>
    </source>
</reference>
<organism evidence="1 2">
    <name type="scientific">Leptothoe kymatousa TAU-MAC 1615</name>
    <dbReference type="NCBI Taxonomy" id="2364775"/>
    <lineage>
        <taxon>Bacteria</taxon>
        <taxon>Bacillati</taxon>
        <taxon>Cyanobacteriota</taxon>
        <taxon>Cyanophyceae</taxon>
        <taxon>Nodosilineales</taxon>
        <taxon>Cymatolegaceae</taxon>
        <taxon>Leptothoe</taxon>
        <taxon>Leptothoe kymatousa</taxon>
    </lineage>
</organism>
<keyword evidence="2" id="KW-1185">Reference proteome</keyword>
<evidence type="ECO:0000313" key="2">
    <source>
        <dbReference type="Proteomes" id="UP001196661"/>
    </source>
</evidence>
<dbReference type="InterPro" id="IPR009097">
    <property type="entry name" value="Cyclic_Pdiesterase"/>
</dbReference>
<dbReference type="Gene3D" id="3.90.1140.10">
    <property type="entry name" value="Cyclic phosphodiesterase"/>
    <property type="match status" value="1"/>
</dbReference>
<dbReference type="RefSeq" id="WP_215616651.1">
    <property type="nucleotide sequence ID" value="NZ_JADOER010000002.1"/>
</dbReference>
<protein>
    <submittedName>
        <fullName evidence="1">2'-5' RNA ligase family protein</fullName>
    </submittedName>
</protein>
<sequence length="186" mass="21408">MYPQKFFIALLPPPEVQTSIHQIKEYFAEHYGSRKAFNSPPHITLQAPFELSSPRQLTVLTDGLRIFVMEREKIAIALRNFAAFPPKVIYVDVVQSPGLMSLQSDLAQLMTHQHGITERHYRSFCPHMTVAFRDLTPAAFHQAWPEFQHKPLAVDFTAQQVTLLRHDGQRWQIHQEYPLGQPAPTP</sequence>
<dbReference type="GO" id="GO:0016874">
    <property type="term" value="F:ligase activity"/>
    <property type="evidence" value="ECO:0007669"/>
    <property type="project" value="UniProtKB-KW"/>
</dbReference>
<dbReference type="Proteomes" id="UP001196661">
    <property type="component" value="Unassembled WGS sequence"/>
</dbReference>
<accession>A0ABS5XYN0</accession>
<keyword evidence="1" id="KW-0436">Ligase</keyword>
<name>A0ABS5XYN0_9CYAN</name>
<gene>
    <name evidence="1" type="ORF">IXB28_00860</name>
</gene>
<proteinExistence type="predicted"/>
<dbReference type="SUPFAM" id="SSF55144">
    <property type="entry name" value="LigT-like"/>
    <property type="match status" value="1"/>
</dbReference>
<dbReference type="Pfam" id="PF13563">
    <property type="entry name" value="2_5_RNA_ligase2"/>
    <property type="match status" value="1"/>
</dbReference>
<dbReference type="EMBL" id="JADOER010000002">
    <property type="protein sequence ID" value="MBT9310742.1"/>
    <property type="molecule type" value="Genomic_DNA"/>
</dbReference>
<dbReference type="InterPro" id="IPR050580">
    <property type="entry name" value="2H_phosphoesterase_YjcG-like"/>
</dbReference>